<dbReference type="EMBL" id="NCKU01003509">
    <property type="protein sequence ID" value="RWS07381.1"/>
    <property type="molecule type" value="Genomic_DNA"/>
</dbReference>
<reference evidence="8" key="2">
    <citation type="submission" date="2018-11" db="EMBL/GenBank/DDBJ databases">
        <title>Trombidioid mite genomics.</title>
        <authorList>
            <person name="Dong X."/>
        </authorList>
    </citation>
    <scope>NUCLEOTIDE SEQUENCE</scope>
    <source>
        <strain evidence="8">UoL-WK</strain>
    </source>
</reference>
<dbReference type="OrthoDB" id="6491596at2759"/>
<gene>
    <name evidence="7" type="ORF">B4U79_11383</name>
    <name evidence="8" type="ORF">B4U79_14310</name>
</gene>
<evidence type="ECO:0000256" key="1">
    <source>
        <dbReference type="ARBA" id="ARBA00022527"/>
    </source>
</evidence>
<keyword evidence="1" id="KW-0723">Serine/threonine-protein kinase</keyword>
<evidence type="ECO:0000313" key="8">
    <source>
        <dbReference type="EMBL" id="RWS09851.1"/>
    </source>
</evidence>
<name>A0A3S3PHQ0_9ACAR</name>
<evidence type="ECO:0000256" key="2">
    <source>
        <dbReference type="ARBA" id="ARBA00022679"/>
    </source>
</evidence>
<evidence type="ECO:0000256" key="3">
    <source>
        <dbReference type="ARBA" id="ARBA00022741"/>
    </source>
</evidence>
<proteinExistence type="predicted"/>
<dbReference type="Pfam" id="PF00069">
    <property type="entry name" value="Pkinase"/>
    <property type="match status" value="1"/>
</dbReference>
<feature type="non-terminal residue" evidence="8">
    <location>
        <position position="59"/>
    </location>
</feature>
<dbReference type="PANTHER" id="PTHR24353">
    <property type="entry name" value="CYCLIC NUCLEOTIDE-DEPENDENT PROTEIN KINASE"/>
    <property type="match status" value="1"/>
</dbReference>
<dbReference type="EMBL" id="NCKU01002316">
    <property type="protein sequence ID" value="RWS09851.1"/>
    <property type="molecule type" value="Genomic_DNA"/>
</dbReference>
<keyword evidence="4 8" id="KW-0418">Kinase</keyword>
<dbReference type="InterPro" id="IPR011009">
    <property type="entry name" value="Kinase-like_dom_sf"/>
</dbReference>
<dbReference type="InterPro" id="IPR000719">
    <property type="entry name" value="Prot_kinase_dom"/>
</dbReference>
<dbReference type="PROSITE" id="PS50011">
    <property type="entry name" value="PROTEIN_KINASE_DOM"/>
    <property type="match status" value="1"/>
</dbReference>
<evidence type="ECO:0000313" key="9">
    <source>
        <dbReference type="Proteomes" id="UP000285301"/>
    </source>
</evidence>
<dbReference type="SUPFAM" id="SSF56112">
    <property type="entry name" value="Protein kinase-like (PK-like)"/>
    <property type="match status" value="1"/>
</dbReference>
<dbReference type="Proteomes" id="UP000285301">
    <property type="component" value="Unassembled WGS sequence"/>
</dbReference>
<evidence type="ECO:0000256" key="5">
    <source>
        <dbReference type="ARBA" id="ARBA00022840"/>
    </source>
</evidence>
<dbReference type="Gene3D" id="1.10.510.10">
    <property type="entry name" value="Transferase(Phosphotransferase) domain 1"/>
    <property type="match status" value="1"/>
</dbReference>
<reference evidence="8 9" key="1">
    <citation type="journal article" date="2018" name="Gigascience">
        <title>Genomes of trombidid mites reveal novel predicted allergens and laterally-transferred genes associated with secondary metabolism.</title>
        <authorList>
            <person name="Dong X."/>
            <person name="Chaisiri K."/>
            <person name="Xia D."/>
            <person name="Armstrong S.D."/>
            <person name="Fang Y."/>
            <person name="Donnelly M.J."/>
            <person name="Kadowaki T."/>
            <person name="McGarry J.W."/>
            <person name="Darby A.C."/>
            <person name="Makepeace B.L."/>
        </authorList>
    </citation>
    <scope>NUCLEOTIDE SEQUENCE [LARGE SCALE GENOMIC DNA]</scope>
    <source>
        <strain evidence="8">UoL-WK</strain>
    </source>
</reference>
<sequence>MLRNRGCFEEGMAKFYIACVIEALQFLHSQQIVYRDLKPENCLLDAQGYLKLTDFGFSK</sequence>
<dbReference type="GO" id="GO:0005524">
    <property type="term" value="F:ATP binding"/>
    <property type="evidence" value="ECO:0007669"/>
    <property type="project" value="UniProtKB-KW"/>
</dbReference>
<feature type="domain" description="Protein kinase" evidence="6">
    <location>
        <begin position="1"/>
        <end position="59"/>
    </location>
</feature>
<keyword evidence="2" id="KW-0808">Transferase</keyword>
<dbReference type="AlphaFoldDB" id="A0A3S3PHQ0"/>
<protein>
    <submittedName>
        <fullName evidence="8">Kinase domain protein-like protein</fullName>
    </submittedName>
</protein>
<keyword evidence="3" id="KW-0547">Nucleotide-binding</keyword>
<dbReference type="PROSITE" id="PS00108">
    <property type="entry name" value="PROTEIN_KINASE_ST"/>
    <property type="match status" value="1"/>
</dbReference>
<evidence type="ECO:0000313" key="7">
    <source>
        <dbReference type="EMBL" id="RWS07381.1"/>
    </source>
</evidence>
<dbReference type="PANTHER" id="PTHR24353:SF147">
    <property type="entry name" value="CGMP-DEPENDENT SERINE_THREONIN PROTEIN KINASE-RELATED"/>
    <property type="match status" value="1"/>
</dbReference>
<keyword evidence="5" id="KW-0067">ATP-binding</keyword>
<dbReference type="STRING" id="1965070.A0A3S3PHQ0"/>
<accession>A0A3S3PHQ0</accession>
<evidence type="ECO:0000259" key="6">
    <source>
        <dbReference type="PROSITE" id="PS50011"/>
    </source>
</evidence>
<comment type="caution">
    <text evidence="8">The sequence shown here is derived from an EMBL/GenBank/DDBJ whole genome shotgun (WGS) entry which is preliminary data.</text>
</comment>
<keyword evidence="9" id="KW-1185">Reference proteome</keyword>
<evidence type="ECO:0000256" key="4">
    <source>
        <dbReference type="ARBA" id="ARBA00022777"/>
    </source>
</evidence>
<dbReference type="GO" id="GO:0004690">
    <property type="term" value="F:cyclic nucleotide-dependent protein kinase activity"/>
    <property type="evidence" value="ECO:0007669"/>
    <property type="project" value="UniProtKB-ARBA"/>
</dbReference>
<dbReference type="InterPro" id="IPR008271">
    <property type="entry name" value="Ser/Thr_kinase_AS"/>
</dbReference>
<organism evidence="8 9">
    <name type="scientific">Dinothrombium tinctorium</name>
    <dbReference type="NCBI Taxonomy" id="1965070"/>
    <lineage>
        <taxon>Eukaryota</taxon>
        <taxon>Metazoa</taxon>
        <taxon>Ecdysozoa</taxon>
        <taxon>Arthropoda</taxon>
        <taxon>Chelicerata</taxon>
        <taxon>Arachnida</taxon>
        <taxon>Acari</taxon>
        <taxon>Acariformes</taxon>
        <taxon>Trombidiformes</taxon>
        <taxon>Prostigmata</taxon>
        <taxon>Anystina</taxon>
        <taxon>Parasitengona</taxon>
        <taxon>Trombidioidea</taxon>
        <taxon>Trombidiidae</taxon>
        <taxon>Dinothrombium</taxon>
    </lineage>
</organism>